<dbReference type="Gene3D" id="3.30.420.40">
    <property type="match status" value="1"/>
</dbReference>
<dbReference type="AlphaFoldDB" id="A0A0A2JWR0"/>
<comment type="caution">
    <text evidence="1">The sequence shown here is derived from an EMBL/GenBank/DDBJ whole genome shotgun (WGS) entry which is preliminary data.</text>
</comment>
<dbReference type="InterPro" id="IPR043129">
    <property type="entry name" value="ATPase_NBD"/>
</dbReference>
<dbReference type="EMBL" id="JQFZ01000283">
    <property type="protein sequence ID" value="KGO51572.1"/>
    <property type="molecule type" value="Genomic_DNA"/>
</dbReference>
<reference evidence="1 2" key="1">
    <citation type="journal article" date="2015" name="Mol. Plant Microbe Interact.">
        <title>Genome, transcriptome, and functional analyses of Penicillium expansum provide new insights into secondary metabolism and pathogenicity.</title>
        <authorList>
            <person name="Ballester A.R."/>
            <person name="Marcet-Houben M."/>
            <person name="Levin E."/>
            <person name="Sela N."/>
            <person name="Selma-Lazaro C."/>
            <person name="Carmona L."/>
            <person name="Wisniewski M."/>
            <person name="Droby S."/>
            <person name="Gonzalez-Candelas L."/>
            <person name="Gabaldon T."/>
        </authorList>
    </citation>
    <scope>NUCLEOTIDE SEQUENCE [LARGE SCALE GENOMIC DNA]</scope>
    <source>
        <strain evidence="1 2">MD-8</strain>
    </source>
</reference>
<proteinExistence type="predicted"/>
<accession>A0A0A2JWR0</accession>
<keyword evidence="2" id="KW-1185">Reference proteome</keyword>
<evidence type="ECO:0000313" key="1">
    <source>
        <dbReference type="EMBL" id="KGO51572.1"/>
    </source>
</evidence>
<dbReference type="PANTHER" id="PTHR14187">
    <property type="entry name" value="ALPHA KINASE/ELONGATION FACTOR 2 KINASE"/>
    <property type="match status" value="1"/>
</dbReference>
<dbReference type="PANTHER" id="PTHR14187:SF5">
    <property type="entry name" value="HEAT SHOCK 70 KDA PROTEIN 12A"/>
    <property type="match status" value="1"/>
</dbReference>
<dbReference type="SUPFAM" id="SSF53067">
    <property type="entry name" value="Actin-like ATPase domain"/>
    <property type="match status" value="1"/>
</dbReference>
<evidence type="ECO:0000313" key="2">
    <source>
        <dbReference type="Proteomes" id="UP000030143"/>
    </source>
</evidence>
<dbReference type="CDD" id="cd10170">
    <property type="entry name" value="ASKHA_NBD_HSP70"/>
    <property type="match status" value="1"/>
</dbReference>
<dbReference type="Proteomes" id="UP000030143">
    <property type="component" value="Unassembled WGS sequence"/>
</dbReference>
<name>A0A0A2JWR0_PENEN</name>
<dbReference type="RefSeq" id="XP_016594497.1">
    <property type="nucleotide sequence ID" value="XM_016737925.1"/>
</dbReference>
<gene>
    <name evidence="1" type="ORF">PEX2_006480</name>
</gene>
<protein>
    <recommendedName>
        <fullName evidence="3">Heat shock protein 70 family</fullName>
    </recommendedName>
</protein>
<dbReference type="HOGENOM" id="CLU_1142651_0_0_1"/>
<sequence>MVPQKVKLKSERENFFRNTSEVRDEINKKRQSKLDDFLVIEIDFGTIYSSVAWATVEDFERDEINIITNWSNNGREEPEVPTELFYEDGKVSWGYDIPEGGDPVRCFKLLLLRDEDVAEEQRQSKAFFRARKLMRETGKTATDLVADYLRLLWQHTVETIHLIHSELDISALAFHVFITVPAIWKDYARKAMEKAAENAGILQDRPISPTALAFVLESEAAALGTLCKVGHKYGLETDDVYVICNAGGLTVELSTYQVGELDPIEIHEAVTGTGN</sequence>
<evidence type="ECO:0008006" key="3">
    <source>
        <dbReference type="Google" id="ProtNLM"/>
    </source>
</evidence>
<dbReference type="VEuPathDB" id="FungiDB:PEXP_098020"/>
<dbReference type="STRING" id="27334.A0A0A2JWR0"/>
<dbReference type="GeneID" id="27673344"/>
<organism evidence="1 2">
    <name type="scientific">Penicillium expansum</name>
    <name type="common">Blue mold rot fungus</name>
    <dbReference type="NCBI Taxonomy" id="27334"/>
    <lineage>
        <taxon>Eukaryota</taxon>
        <taxon>Fungi</taxon>
        <taxon>Dikarya</taxon>
        <taxon>Ascomycota</taxon>
        <taxon>Pezizomycotina</taxon>
        <taxon>Eurotiomycetes</taxon>
        <taxon>Eurotiomycetidae</taxon>
        <taxon>Eurotiales</taxon>
        <taxon>Aspergillaceae</taxon>
        <taxon>Penicillium</taxon>
    </lineage>
</organism>